<dbReference type="GO" id="GO:0005976">
    <property type="term" value="P:polysaccharide metabolic process"/>
    <property type="evidence" value="ECO:0007669"/>
    <property type="project" value="InterPro"/>
</dbReference>
<dbReference type="InterPro" id="IPR051161">
    <property type="entry name" value="Mannose-6P_isomerase_type2"/>
</dbReference>
<reference evidence="3" key="1">
    <citation type="submission" date="2020-05" db="EMBL/GenBank/DDBJ databases">
        <authorList>
            <person name="Chiriac C."/>
            <person name="Salcher M."/>
            <person name="Ghai R."/>
            <person name="Kavagutti S V."/>
        </authorList>
    </citation>
    <scope>NUCLEOTIDE SEQUENCE</scope>
</reference>
<feature type="region of interest" description="Disordered" evidence="1">
    <location>
        <begin position="1"/>
        <end position="29"/>
    </location>
</feature>
<evidence type="ECO:0000313" key="3">
    <source>
        <dbReference type="EMBL" id="CAB4613471.1"/>
    </source>
</evidence>
<dbReference type="SUPFAM" id="SSF51182">
    <property type="entry name" value="RmlC-like cupins"/>
    <property type="match status" value="1"/>
</dbReference>
<organism evidence="3">
    <name type="scientific">freshwater metagenome</name>
    <dbReference type="NCBI Taxonomy" id="449393"/>
    <lineage>
        <taxon>unclassified sequences</taxon>
        <taxon>metagenomes</taxon>
        <taxon>ecological metagenomes</taxon>
    </lineage>
</organism>
<gene>
    <name evidence="3" type="ORF">UFOPK1835_01243</name>
</gene>
<dbReference type="PANTHER" id="PTHR46390">
    <property type="entry name" value="MANNOSE-1-PHOSPHATE GUANYLYLTRANSFERASE"/>
    <property type="match status" value="1"/>
</dbReference>
<accession>A0A6J6HI62</accession>
<dbReference type="Pfam" id="PF01050">
    <property type="entry name" value="MannoseP_isomer"/>
    <property type="match status" value="1"/>
</dbReference>
<dbReference type="GO" id="GO:0004475">
    <property type="term" value="F:mannose-1-phosphate guanylyltransferase (GTP) activity"/>
    <property type="evidence" value="ECO:0007669"/>
    <property type="project" value="TreeGrafter"/>
</dbReference>
<dbReference type="Gene3D" id="2.60.120.10">
    <property type="entry name" value="Jelly Rolls"/>
    <property type="match status" value="1"/>
</dbReference>
<dbReference type="AlphaFoldDB" id="A0A6J6HI62"/>
<protein>
    <submittedName>
        <fullName evidence="3">Unannotated protein</fullName>
    </submittedName>
</protein>
<evidence type="ECO:0000259" key="2">
    <source>
        <dbReference type="Pfam" id="PF01050"/>
    </source>
</evidence>
<dbReference type="InterPro" id="IPR014710">
    <property type="entry name" value="RmlC-like_jellyroll"/>
</dbReference>
<proteinExistence type="predicted"/>
<dbReference type="InterPro" id="IPR011051">
    <property type="entry name" value="RmlC_Cupin_sf"/>
</dbReference>
<dbReference type="PANTHER" id="PTHR46390:SF1">
    <property type="entry name" value="MANNOSE-1-PHOSPHATE GUANYLYLTRANSFERASE"/>
    <property type="match status" value="1"/>
</dbReference>
<evidence type="ECO:0000256" key="1">
    <source>
        <dbReference type="SAM" id="MobiDB-lite"/>
    </source>
</evidence>
<name>A0A6J6HI62_9ZZZZ</name>
<dbReference type="InterPro" id="IPR001538">
    <property type="entry name" value="Man6P_isomerase-2_C"/>
</dbReference>
<dbReference type="CDD" id="cd02213">
    <property type="entry name" value="cupin_PMI_typeII_C"/>
    <property type="match status" value="1"/>
</dbReference>
<dbReference type="EMBL" id="CAEZUP010000052">
    <property type="protein sequence ID" value="CAB4613471.1"/>
    <property type="molecule type" value="Genomic_DNA"/>
</dbReference>
<sequence>MTSTPSAPRSGDLPPEGGTEAGSGELRPWGNYVILDDGPLAKVKRITVDPGQRLSYQQHHQRAEHWFVVAGMAIVTLDGTEHRVAPGEAIDIPLGTAHRVSNPGTDPLIFIEVQLGDYFGEDDIVRLEDDYGRAPNS</sequence>
<dbReference type="GO" id="GO:0009298">
    <property type="term" value="P:GDP-mannose biosynthetic process"/>
    <property type="evidence" value="ECO:0007669"/>
    <property type="project" value="TreeGrafter"/>
</dbReference>
<feature type="domain" description="Mannose-6-phosphate isomerase type II C-terminal" evidence="2">
    <location>
        <begin position="26"/>
        <end position="129"/>
    </location>
</feature>